<keyword evidence="2" id="KW-1185">Reference proteome</keyword>
<organism evidence="1 2">
    <name type="scientific">Cymbomonas tetramitiformis</name>
    <dbReference type="NCBI Taxonomy" id="36881"/>
    <lineage>
        <taxon>Eukaryota</taxon>
        <taxon>Viridiplantae</taxon>
        <taxon>Chlorophyta</taxon>
        <taxon>Pyramimonadophyceae</taxon>
        <taxon>Pyramimonadales</taxon>
        <taxon>Pyramimonadaceae</taxon>
        <taxon>Cymbomonas</taxon>
    </lineage>
</organism>
<proteinExistence type="predicted"/>
<name>A0AAE0LJM7_9CHLO</name>
<comment type="caution">
    <text evidence="1">The sequence shown here is derived from an EMBL/GenBank/DDBJ whole genome shotgun (WGS) entry which is preliminary data.</text>
</comment>
<gene>
    <name evidence="1" type="ORF">CYMTET_5271</name>
</gene>
<sequence>MVYATGKISGVRRFSQDRSSRLLLSPCAALVPPRIALTCGALASLLSESVSQDVMQVLLLYVHLWSGQHSPVEVAVSDAERMIEATLKKWMKRDFRFEASGALGTLMALGLGFTHVDDNNVVYARVSNLEETMEAIDMYSADRHSRVRWVPKLSDNKLHAAMRTDGYD</sequence>
<dbReference type="Proteomes" id="UP001190700">
    <property type="component" value="Unassembled WGS sequence"/>
</dbReference>
<dbReference type="EMBL" id="LGRX02000961">
    <property type="protein sequence ID" value="KAK3287209.1"/>
    <property type="molecule type" value="Genomic_DNA"/>
</dbReference>
<dbReference type="AlphaFoldDB" id="A0AAE0LJM7"/>
<accession>A0AAE0LJM7</accession>
<evidence type="ECO:0000313" key="2">
    <source>
        <dbReference type="Proteomes" id="UP001190700"/>
    </source>
</evidence>
<evidence type="ECO:0000313" key="1">
    <source>
        <dbReference type="EMBL" id="KAK3287209.1"/>
    </source>
</evidence>
<protein>
    <submittedName>
        <fullName evidence="1">Uncharacterized protein</fullName>
    </submittedName>
</protein>
<reference evidence="1 2" key="1">
    <citation type="journal article" date="2015" name="Genome Biol. Evol.">
        <title>Comparative Genomics of a Bacterivorous Green Alga Reveals Evolutionary Causalities and Consequences of Phago-Mixotrophic Mode of Nutrition.</title>
        <authorList>
            <person name="Burns J.A."/>
            <person name="Paasch A."/>
            <person name="Narechania A."/>
            <person name="Kim E."/>
        </authorList>
    </citation>
    <scope>NUCLEOTIDE SEQUENCE [LARGE SCALE GENOMIC DNA]</scope>
    <source>
        <strain evidence="1 2">PLY_AMNH</strain>
    </source>
</reference>